<proteinExistence type="predicted"/>
<sequence>MDQVKQFLPFLLGSFVVTLTVRSIYRLYFHPLSKYPGPTIAAISDIWYGLGWLSGRWPWIVEDALNTYGDVVRIAPNELVFVRPQALSDIYGSHHQNIELFPKTQINNHGSEERGGLIWEWDPVRHRKVAKQISPAFSGRALRAKEPALHRYVDLFIQHMVSDGQDAQGVSLPTWLNWLCIDISGEMAYNRQMNAMQNRANPPYLDLIYGFNMFMTVTQVSWRFPLLSPLKYLTILSAIFRPHGDIRKHSRARLEQRIRQKGAVEHLDFFEQIIPENREPPSDPKEMRHLEQVAAQLLVAGYEPPSVWLYGTLYHLLNEKDTLRTLTNEIRGSFKAYKDITSDTVIPLPYLTACLKEGLRILPNTASSHGMPCISPGTTVDGNYVPRGVVCQSSTFTQARSPKYFFDPLHFRPARWLPHDHALYDSRFAGDDVKGYQPFSQGPRACMGKEIAWWQARLSLAKILWKFDLELVPGQNIDIEKNLRVYGMYIKPEVRVRFIPLNRESL</sequence>
<keyword evidence="2" id="KW-1185">Reference proteome</keyword>
<name>A0ACC2IUF3_9PEZI</name>
<dbReference type="Proteomes" id="UP001153334">
    <property type="component" value="Unassembled WGS sequence"/>
</dbReference>
<comment type="caution">
    <text evidence="1">The sequence shown here is derived from an EMBL/GenBank/DDBJ whole genome shotgun (WGS) entry which is preliminary data.</text>
</comment>
<gene>
    <name evidence="1" type="ORF">ONZ43_g3915</name>
</gene>
<dbReference type="EMBL" id="JAPESX010000981">
    <property type="protein sequence ID" value="KAJ8118830.1"/>
    <property type="molecule type" value="Genomic_DNA"/>
</dbReference>
<protein>
    <submittedName>
        <fullName evidence="1">Uncharacterized protein</fullName>
    </submittedName>
</protein>
<evidence type="ECO:0000313" key="1">
    <source>
        <dbReference type="EMBL" id="KAJ8118830.1"/>
    </source>
</evidence>
<evidence type="ECO:0000313" key="2">
    <source>
        <dbReference type="Proteomes" id="UP001153334"/>
    </source>
</evidence>
<organism evidence="1 2">
    <name type="scientific">Nemania bipapillata</name>
    <dbReference type="NCBI Taxonomy" id="110536"/>
    <lineage>
        <taxon>Eukaryota</taxon>
        <taxon>Fungi</taxon>
        <taxon>Dikarya</taxon>
        <taxon>Ascomycota</taxon>
        <taxon>Pezizomycotina</taxon>
        <taxon>Sordariomycetes</taxon>
        <taxon>Xylariomycetidae</taxon>
        <taxon>Xylariales</taxon>
        <taxon>Xylariaceae</taxon>
        <taxon>Nemania</taxon>
    </lineage>
</organism>
<accession>A0ACC2IUF3</accession>
<reference evidence="1" key="1">
    <citation type="submission" date="2022-11" db="EMBL/GenBank/DDBJ databases">
        <title>Genome Sequence of Nemania bipapillata.</title>
        <authorList>
            <person name="Buettner E."/>
        </authorList>
    </citation>
    <scope>NUCLEOTIDE SEQUENCE</scope>
    <source>
        <strain evidence="1">CP14</strain>
    </source>
</reference>